<feature type="domain" description="G-protein coupled receptors family 1 profile" evidence="11">
    <location>
        <begin position="53"/>
        <end position="114"/>
    </location>
</feature>
<evidence type="ECO:0000313" key="12">
    <source>
        <dbReference type="EMBL" id="KFB40410.1"/>
    </source>
</evidence>
<organism evidence="12">
    <name type="scientific">Anopheles sinensis</name>
    <name type="common">Mosquito</name>
    <dbReference type="NCBI Taxonomy" id="74873"/>
    <lineage>
        <taxon>Eukaryota</taxon>
        <taxon>Metazoa</taxon>
        <taxon>Ecdysozoa</taxon>
        <taxon>Arthropoda</taxon>
        <taxon>Hexapoda</taxon>
        <taxon>Insecta</taxon>
        <taxon>Pterygota</taxon>
        <taxon>Neoptera</taxon>
        <taxon>Endopterygota</taxon>
        <taxon>Diptera</taxon>
        <taxon>Nematocera</taxon>
        <taxon>Culicoidea</taxon>
        <taxon>Culicidae</taxon>
        <taxon>Anophelinae</taxon>
        <taxon>Anopheles</taxon>
    </lineage>
</organism>
<evidence type="ECO:0000256" key="3">
    <source>
        <dbReference type="ARBA" id="ARBA00022475"/>
    </source>
</evidence>
<evidence type="ECO:0000256" key="6">
    <source>
        <dbReference type="ARBA" id="ARBA00023040"/>
    </source>
</evidence>
<dbReference type="EnsemblMetazoa" id="ASIC007916-RA">
    <property type="protein sequence ID" value="ASIC007916-PA"/>
    <property type="gene ID" value="ASIC007916"/>
</dbReference>
<comment type="subcellular location">
    <subcellularLocation>
        <location evidence="1">Cell membrane</location>
        <topology evidence="1">Multi-pass membrane protein</topology>
    </subcellularLocation>
</comment>
<dbReference type="STRING" id="74873.A0A084VR16"/>
<evidence type="ECO:0000256" key="4">
    <source>
        <dbReference type="ARBA" id="ARBA00022692"/>
    </source>
</evidence>
<dbReference type="OrthoDB" id="9615015at2759"/>
<evidence type="ECO:0000256" key="1">
    <source>
        <dbReference type="ARBA" id="ARBA00004651"/>
    </source>
</evidence>
<dbReference type="GO" id="GO:0005886">
    <property type="term" value="C:plasma membrane"/>
    <property type="evidence" value="ECO:0007669"/>
    <property type="project" value="UniProtKB-SubCell"/>
</dbReference>
<dbReference type="InterPro" id="IPR050569">
    <property type="entry name" value="TAAR"/>
</dbReference>
<dbReference type="InterPro" id="IPR017452">
    <property type="entry name" value="GPCR_Rhodpsn_7TM"/>
</dbReference>
<accession>A0A084VR16</accession>
<evidence type="ECO:0000313" key="14">
    <source>
        <dbReference type="Proteomes" id="UP000030765"/>
    </source>
</evidence>
<proteinExistence type="inferred from homology"/>
<keyword evidence="3" id="KW-1003">Cell membrane</keyword>
<feature type="transmembrane region" description="Helical" evidence="10">
    <location>
        <begin position="82"/>
        <end position="102"/>
    </location>
</feature>
<comment type="similarity">
    <text evidence="2">Belongs to the G-protein coupled receptor 1 family.</text>
</comment>
<dbReference type="EMBL" id="KE525013">
    <property type="protein sequence ID" value="KFB40410.1"/>
    <property type="molecule type" value="Genomic_DNA"/>
</dbReference>
<evidence type="ECO:0000256" key="10">
    <source>
        <dbReference type="SAM" id="Phobius"/>
    </source>
</evidence>
<keyword evidence="9" id="KW-0807">Transducer</keyword>
<dbReference type="InterPro" id="IPR000276">
    <property type="entry name" value="GPCR_Rhodpsn"/>
</dbReference>
<dbReference type="PANTHER" id="PTHR24249">
    <property type="entry name" value="HISTAMINE RECEPTOR-RELATED G-PROTEIN COUPLED RECEPTOR"/>
    <property type="match status" value="1"/>
</dbReference>
<name>A0A084VR16_ANOSI</name>
<dbReference type="VEuPathDB" id="VectorBase:ASIC007916"/>
<dbReference type="VEuPathDB" id="VectorBase:ASIS000796"/>
<gene>
    <name evidence="12" type="ORF">ZHAS_00007916</name>
</gene>
<sequence>MDLKAGKHLVAPAINNISCSNNRFAGNFFSQIGPFDVIQALFIVLLTFLVISANLMVILVINSRRYALYIQPQPRYLLTSLALNDLAIGLLIIPFSALPALLHCWPYGEIFCQIQVRPASCLYDESPAGSNCVRSLHRYRRYYEELYHNKVLLYSCAWLSTDIYACSILGYIISDPVKRDCPVGQTFRQPDILRRQAEGINFHRETTVGSFSSRRSNQFFTLGSPISLGDFIGGLPIFPVSSASGAGKRSHRQK</sequence>
<keyword evidence="7 10" id="KW-0472">Membrane</keyword>
<dbReference type="PANTHER" id="PTHR24249:SF424">
    <property type="entry name" value="G-PROTEIN COUPLED RECEPTORS FAMILY 1 PROFILE DOMAIN-CONTAINING PROTEIN"/>
    <property type="match status" value="1"/>
</dbReference>
<dbReference type="PROSITE" id="PS50262">
    <property type="entry name" value="G_PROTEIN_RECEP_F1_2"/>
    <property type="match status" value="1"/>
</dbReference>
<dbReference type="EMBL" id="ATLV01015414">
    <property type="status" value="NOT_ANNOTATED_CDS"/>
    <property type="molecule type" value="Genomic_DNA"/>
</dbReference>
<evidence type="ECO:0000256" key="8">
    <source>
        <dbReference type="ARBA" id="ARBA00023170"/>
    </source>
</evidence>
<evidence type="ECO:0000256" key="5">
    <source>
        <dbReference type="ARBA" id="ARBA00022989"/>
    </source>
</evidence>
<dbReference type="Gene3D" id="1.20.1070.10">
    <property type="entry name" value="Rhodopsin 7-helix transmembrane proteins"/>
    <property type="match status" value="1"/>
</dbReference>
<keyword evidence="14" id="KW-1185">Reference proteome</keyword>
<dbReference type="GO" id="GO:0004930">
    <property type="term" value="F:G protein-coupled receptor activity"/>
    <property type="evidence" value="ECO:0007669"/>
    <property type="project" value="UniProtKB-KW"/>
</dbReference>
<reference evidence="13" key="2">
    <citation type="submission" date="2020-05" db="UniProtKB">
        <authorList>
            <consortium name="EnsemblMetazoa"/>
        </authorList>
    </citation>
    <scope>IDENTIFICATION</scope>
</reference>
<evidence type="ECO:0000256" key="2">
    <source>
        <dbReference type="ARBA" id="ARBA00010663"/>
    </source>
</evidence>
<keyword evidence="8" id="KW-0675">Receptor</keyword>
<evidence type="ECO:0000313" key="13">
    <source>
        <dbReference type="EnsemblMetazoa" id="ASIC007916-PA"/>
    </source>
</evidence>
<keyword evidence="4 10" id="KW-0812">Transmembrane</keyword>
<evidence type="ECO:0000259" key="11">
    <source>
        <dbReference type="PROSITE" id="PS50262"/>
    </source>
</evidence>
<dbReference type="Pfam" id="PF00001">
    <property type="entry name" value="7tm_1"/>
    <property type="match status" value="1"/>
</dbReference>
<feature type="transmembrane region" description="Helical" evidence="10">
    <location>
        <begin position="37"/>
        <end position="61"/>
    </location>
</feature>
<protein>
    <submittedName>
        <fullName evidence="13">G_PROTEIN_RECEP_F1_2 domain-containing protein</fullName>
    </submittedName>
</protein>
<keyword evidence="6" id="KW-0297">G-protein coupled receptor</keyword>
<dbReference type="AlphaFoldDB" id="A0A084VR16"/>
<evidence type="ECO:0000256" key="7">
    <source>
        <dbReference type="ARBA" id="ARBA00023136"/>
    </source>
</evidence>
<dbReference type="SUPFAM" id="SSF81321">
    <property type="entry name" value="Family A G protein-coupled receptor-like"/>
    <property type="match status" value="1"/>
</dbReference>
<evidence type="ECO:0000256" key="9">
    <source>
        <dbReference type="ARBA" id="ARBA00023224"/>
    </source>
</evidence>
<keyword evidence="5 10" id="KW-1133">Transmembrane helix</keyword>
<reference evidence="12 14" key="1">
    <citation type="journal article" date="2014" name="BMC Genomics">
        <title>Genome sequence of Anopheles sinensis provides insight into genetics basis of mosquito competence for malaria parasites.</title>
        <authorList>
            <person name="Zhou D."/>
            <person name="Zhang D."/>
            <person name="Ding G."/>
            <person name="Shi L."/>
            <person name="Hou Q."/>
            <person name="Ye Y."/>
            <person name="Xu Y."/>
            <person name="Zhou H."/>
            <person name="Xiong C."/>
            <person name="Li S."/>
            <person name="Yu J."/>
            <person name="Hong S."/>
            <person name="Yu X."/>
            <person name="Zou P."/>
            <person name="Chen C."/>
            <person name="Chang X."/>
            <person name="Wang W."/>
            <person name="Lv Y."/>
            <person name="Sun Y."/>
            <person name="Ma L."/>
            <person name="Shen B."/>
            <person name="Zhu C."/>
        </authorList>
    </citation>
    <scope>NUCLEOTIDE SEQUENCE [LARGE SCALE GENOMIC DNA]</scope>
</reference>
<dbReference type="Proteomes" id="UP000030765">
    <property type="component" value="Unassembled WGS sequence"/>
</dbReference>